<dbReference type="PANTHER" id="PTHR46836">
    <property type="entry name" value="AFADIN"/>
    <property type="match status" value="1"/>
</dbReference>
<evidence type="ECO:0000259" key="4">
    <source>
        <dbReference type="Pfam" id="PF14383"/>
    </source>
</evidence>
<feature type="domain" description="DUF3741" evidence="4">
    <location>
        <begin position="112"/>
        <end position="132"/>
    </location>
</feature>
<feature type="region of interest" description="Disordered" evidence="1">
    <location>
        <begin position="910"/>
        <end position="931"/>
    </location>
</feature>
<feature type="region of interest" description="Disordered" evidence="1">
    <location>
        <begin position="802"/>
        <end position="838"/>
    </location>
</feature>
<feature type="compositionally biased region" description="Low complexity" evidence="1">
    <location>
        <begin position="177"/>
        <end position="188"/>
    </location>
</feature>
<feature type="compositionally biased region" description="Polar residues" evidence="1">
    <location>
        <begin position="742"/>
        <end position="754"/>
    </location>
</feature>
<dbReference type="OrthoDB" id="1925259at2759"/>
<dbReference type="OMA" id="REVVWME"/>
<feature type="compositionally biased region" description="Basic and acidic residues" evidence="1">
    <location>
        <begin position="755"/>
        <end position="764"/>
    </location>
</feature>
<feature type="compositionally biased region" description="Basic and acidic residues" evidence="1">
    <location>
        <begin position="551"/>
        <end position="564"/>
    </location>
</feature>
<feature type="region of interest" description="Disordered" evidence="1">
    <location>
        <begin position="325"/>
        <end position="347"/>
    </location>
</feature>
<protein>
    <recommendedName>
        <fullName evidence="7">DUF4378 domain-containing protein</fullName>
    </recommendedName>
</protein>
<dbReference type="Pfam" id="PF12552">
    <property type="entry name" value="DUF3741"/>
    <property type="match status" value="1"/>
</dbReference>
<evidence type="ECO:0000313" key="6">
    <source>
        <dbReference type="Proteomes" id="UP000825935"/>
    </source>
</evidence>
<feature type="compositionally biased region" description="Polar residues" evidence="1">
    <location>
        <begin position="325"/>
        <end position="337"/>
    </location>
</feature>
<feature type="region of interest" description="Disordered" evidence="1">
    <location>
        <begin position="540"/>
        <end position="567"/>
    </location>
</feature>
<evidence type="ECO:0008006" key="7">
    <source>
        <dbReference type="Google" id="ProtNLM"/>
    </source>
</evidence>
<sequence length="1138" mass="127306">MYTKSFIESALNVRSGKVQVVETSIGVLPRARYCSCNFTLYVYPEFALGFQRAGLETPGSIVSREMEHLLAATSKRPEEFGRSASISGRSADISMKALIAEEISNEVVRGTEAKGRTPNVVARLMGLDALPSGRGIVQGIQYDEYDYSSQKAPSEVLYYGKALGHSSSCEHKSGVPSRSSSDISYSRRSSWDDQISNCRPTPSQKDLNKEKSQRILDPWKDWKSEEHARMQALDDLDTQLSAKRMLIEQKLTEAKLGLLSKHTSSNEKLYESKEFMDAIDFLQSNKDFFARFLEEPDSLFAKHLQTNSKRHAVKSQELKNCTKRYSATESNNHSTAQKWPKDPYNSDKYLNKTSGRSILANAKPVMQRPSRQDISVCQEKYTIDNGPTNRNGISQQTPTKIVVLKPVPGKTQSLMSSSQKSPRSPRNFSDALEAIKENSADVLLDLKHKLQQDDSRRPTLKNWASVYEQSVPLRDPREIAREIARQVRETVTKDIRASMGKVAVNESPIDRRRDKNIVAKDEIIGSQRGINFVFGKEQAKTGQSDMSNQGFDKKKSSLQEESRRLPSSPIVQGADVHARHPVSLRRSHHHRNLDYNPHKRKTLAVDSTNKIHANQISSTVETDMDSDSDSGSHSLCESEVNLHSRNKVAARITLLRSRSVPTSRSSLCGAEEGEQGIGRCNLLFPSEEKAMDCEKSFNAAIDQLMPPKYSSSKWNCLGVEQDLSKSKIHVKQPNENAVICQESPTEKSQQNACSESEKAQHQIDDTGPIADSDSSVSSLDNVLTLETSLLSGETARPKLFDELTSPASRQTKPQNTKFPASEDTTSQPMRLDQKSQDQAVSLSESLIVELTAADDQKKIKDPLEHPSPVSVLDAHFHEESASPVYFTQLSSSLQDLQVRIQLLKFDDQEPVSIQEEDQEDDRGLKNDGISTNNHSYSSDVDCFPQHVEDAGFVLEGSVSFQETEPELTYVKDLLVASGLSLESSSTLMKWHKPKQPLDSCIFEIVENSYRSNESISAMRKNGGLIRQRRLLLFDIVNEVLVDVLDPLMSCHTCWNSIHKPSTLYHRADFLGQIWSRVSKLLWSQSDGQDTLGSLVAEDLACKDPWQELSPDNELVLLVAEEAIWNDLLEDVVCVFLGT</sequence>
<evidence type="ECO:0000259" key="2">
    <source>
        <dbReference type="Pfam" id="PF12552"/>
    </source>
</evidence>
<dbReference type="Pfam" id="PF14309">
    <property type="entry name" value="DUF4378"/>
    <property type="match status" value="1"/>
</dbReference>
<dbReference type="InterPro" id="IPR032795">
    <property type="entry name" value="DUF3741-assoc"/>
</dbReference>
<reference evidence="5" key="1">
    <citation type="submission" date="2021-08" db="EMBL/GenBank/DDBJ databases">
        <title>WGS assembly of Ceratopteris richardii.</title>
        <authorList>
            <person name="Marchant D.B."/>
            <person name="Chen G."/>
            <person name="Jenkins J."/>
            <person name="Shu S."/>
            <person name="Leebens-Mack J."/>
            <person name="Grimwood J."/>
            <person name="Schmutz J."/>
            <person name="Soltis P."/>
            <person name="Soltis D."/>
            <person name="Chen Z.-H."/>
        </authorList>
    </citation>
    <scope>NUCLEOTIDE SEQUENCE</scope>
    <source>
        <strain evidence="5">Whitten #5841</strain>
        <tissue evidence="5">Leaf</tissue>
    </source>
</reference>
<feature type="domain" description="DUF3741" evidence="2">
    <location>
        <begin position="260"/>
        <end position="298"/>
    </location>
</feature>
<evidence type="ECO:0000256" key="1">
    <source>
        <dbReference type="SAM" id="MobiDB-lite"/>
    </source>
</evidence>
<dbReference type="PANTHER" id="PTHR46836:SF8">
    <property type="entry name" value="AFADIN"/>
    <property type="match status" value="1"/>
</dbReference>
<accession>A0A8T2Q3R6</accession>
<feature type="compositionally biased region" description="Polar residues" evidence="1">
    <location>
        <begin position="540"/>
        <end position="550"/>
    </location>
</feature>
<organism evidence="5 6">
    <name type="scientific">Ceratopteris richardii</name>
    <name type="common">Triangle waterfern</name>
    <dbReference type="NCBI Taxonomy" id="49495"/>
    <lineage>
        <taxon>Eukaryota</taxon>
        <taxon>Viridiplantae</taxon>
        <taxon>Streptophyta</taxon>
        <taxon>Embryophyta</taxon>
        <taxon>Tracheophyta</taxon>
        <taxon>Polypodiopsida</taxon>
        <taxon>Polypodiidae</taxon>
        <taxon>Polypodiales</taxon>
        <taxon>Pteridineae</taxon>
        <taxon>Pteridaceae</taxon>
        <taxon>Parkerioideae</taxon>
        <taxon>Ceratopteris</taxon>
    </lineage>
</organism>
<dbReference type="EMBL" id="CM035443">
    <property type="protein sequence ID" value="KAH7278061.1"/>
    <property type="molecule type" value="Genomic_DNA"/>
</dbReference>
<dbReference type="AlphaFoldDB" id="A0A8T2Q3R6"/>
<feature type="compositionally biased region" description="Polar residues" evidence="1">
    <location>
        <begin position="194"/>
        <end position="205"/>
    </location>
</feature>
<dbReference type="Proteomes" id="UP000825935">
    <property type="component" value="Chromosome 38"/>
</dbReference>
<comment type="caution">
    <text evidence="5">The sequence shown here is derived from an EMBL/GenBank/DDBJ whole genome shotgun (WGS) entry which is preliminary data.</text>
</comment>
<dbReference type="InterPro" id="IPR022212">
    <property type="entry name" value="DUF3741"/>
</dbReference>
<keyword evidence="6" id="KW-1185">Reference proteome</keyword>
<proteinExistence type="predicted"/>
<dbReference type="InterPro" id="IPR025486">
    <property type="entry name" value="DUF4378"/>
</dbReference>
<name>A0A8T2Q3R6_CERRI</name>
<evidence type="ECO:0000259" key="3">
    <source>
        <dbReference type="Pfam" id="PF14309"/>
    </source>
</evidence>
<feature type="region of interest" description="Disordered" evidence="1">
    <location>
        <begin position="166"/>
        <end position="211"/>
    </location>
</feature>
<gene>
    <name evidence="5" type="ORF">KP509_38G022100</name>
</gene>
<feature type="domain" description="DUF4378" evidence="3">
    <location>
        <begin position="966"/>
        <end position="1130"/>
    </location>
</feature>
<evidence type="ECO:0000313" key="5">
    <source>
        <dbReference type="EMBL" id="KAH7278061.1"/>
    </source>
</evidence>
<dbReference type="Pfam" id="PF14383">
    <property type="entry name" value="VARLMGL"/>
    <property type="match status" value="1"/>
</dbReference>
<feature type="compositionally biased region" description="Polar residues" evidence="1">
    <location>
        <begin position="805"/>
        <end position="828"/>
    </location>
</feature>
<feature type="region of interest" description="Disordered" evidence="1">
    <location>
        <begin position="739"/>
        <end position="775"/>
    </location>
</feature>